<name>A0A8T3BPS6_DENNO</name>
<protein>
    <submittedName>
        <fullName evidence="1">Uncharacterized protein</fullName>
    </submittedName>
</protein>
<keyword evidence="2" id="KW-1185">Reference proteome</keyword>
<proteinExistence type="predicted"/>
<dbReference type="OrthoDB" id="5577209at2759"/>
<evidence type="ECO:0000313" key="1">
    <source>
        <dbReference type="EMBL" id="KAI0515710.1"/>
    </source>
</evidence>
<dbReference type="AlphaFoldDB" id="A0A8T3BPS6"/>
<dbReference type="EMBL" id="JAGYWB010000007">
    <property type="protein sequence ID" value="KAI0515710.1"/>
    <property type="molecule type" value="Genomic_DNA"/>
</dbReference>
<dbReference type="Proteomes" id="UP000829196">
    <property type="component" value="Unassembled WGS sequence"/>
</dbReference>
<gene>
    <name evidence="1" type="ORF">KFK09_008376</name>
</gene>
<sequence>MWTATAKPSTENKGDGRIVGRSFVRYLPQDEAVAPDLGSDAGGLDAVESQAVVDFLRDELCRLLRWANY</sequence>
<reference evidence="1" key="1">
    <citation type="journal article" date="2022" name="Front. Genet.">
        <title>Chromosome-Scale Assembly of the Dendrobium nobile Genome Provides Insights Into the Molecular Mechanism of the Biosynthesis of the Medicinal Active Ingredient of Dendrobium.</title>
        <authorList>
            <person name="Xu Q."/>
            <person name="Niu S.-C."/>
            <person name="Li K.-L."/>
            <person name="Zheng P.-J."/>
            <person name="Zhang X.-J."/>
            <person name="Jia Y."/>
            <person name="Liu Y."/>
            <person name="Niu Y.-X."/>
            <person name="Yu L.-H."/>
            <person name="Chen D.-F."/>
            <person name="Zhang G.-Q."/>
        </authorList>
    </citation>
    <scope>NUCLEOTIDE SEQUENCE</scope>
    <source>
        <tissue evidence="1">Leaf</tissue>
    </source>
</reference>
<organism evidence="1 2">
    <name type="scientific">Dendrobium nobile</name>
    <name type="common">Orchid</name>
    <dbReference type="NCBI Taxonomy" id="94219"/>
    <lineage>
        <taxon>Eukaryota</taxon>
        <taxon>Viridiplantae</taxon>
        <taxon>Streptophyta</taxon>
        <taxon>Embryophyta</taxon>
        <taxon>Tracheophyta</taxon>
        <taxon>Spermatophyta</taxon>
        <taxon>Magnoliopsida</taxon>
        <taxon>Liliopsida</taxon>
        <taxon>Asparagales</taxon>
        <taxon>Orchidaceae</taxon>
        <taxon>Epidendroideae</taxon>
        <taxon>Malaxideae</taxon>
        <taxon>Dendrobiinae</taxon>
        <taxon>Dendrobium</taxon>
    </lineage>
</organism>
<accession>A0A8T3BPS6</accession>
<evidence type="ECO:0000313" key="2">
    <source>
        <dbReference type="Proteomes" id="UP000829196"/>
    </source>
</evidence>
<comment type="caution">
    <text evidence="1">The sequence shown here is derived from an EMBL/GenBank/DDBJ whole genome shotgun (WGS) entry which is preliminary data.</text>
</comment>